<dbReference type="AlphaFoldDB" id="A0A9E2SG87"/>
<proteinExistence type="predicted"/>
<dbReference type="RefSeq" id="WP_217794220.1">
    <property type="nucleotide sequence ID" value="NZ_JAHSPG010000016.1"/>
</dbReference>
<dbReference type="InterPro" id="IPR007711">
    <property type="entry name" value="HigB-1"/>
</dbReference>
<organism evidence="1 2">
    <name type="scientific">Pinibacter aurantiacus</name>
    <dbReference type="NCBI Taxonomy" id="2851599"/>
    <lineage>
        <taxon>Bacteria</taxon>
        <taxon>Pseudomonadati</taxon>
        <taxon>Bacteroidota</taxon>
        <taxon>Chitinophagia</taxon>
        <taxon>Chitinophagales</taxon>
        <taxon>Chitinophagaceae</taxon>
        <taxon>Pinibacter</taxon>
    </lineage>
</organism>
<sequence>MDIIFESSNLETIYLTGKEKGKPKYGLALIKAFIKTVFALRRFNSLKELTHHKGLRFEKLYKNYDGFYSVKVNDQYRLIISFTETVDNKTILTITKIIINDLTDYH</sequence>
<reference evidence="1" key="1">
    <citation type="submission" date="2021-06" db="EMBL/GenBank/DDBJ databases">
        <authorList>
            <person name="Huq M.A."/>
        </authorList>
    </citation>
    <scope>NUCLEOTIDE SEQUENCE</scope>
    <source>
        <strain evidence="1">MAH-26</strain>
    </source>
</reference>
<dbReference type="Proteomes" id="UP000812270">
    <property type="component" value="Unassembled WGS sequence"/>
</dbReference>
<evidence type="ECO:0000313" key="2">
    <source>
        <dbReference type="Proteomes" id="UP000812270"/>
    </source>
</evidence>
<comment type="caution">
    <text evidence="1">The sequence shown here is derived from an EMBL/GenBank/DDBJ whole genome shotgun (WGS) entry which is preliminary data.</text>
</comment>
<keyword evidence="2" id="KW-1185">Reference proteome</keyword>
<protein>
    <submittedName>
        <fullName evidence="1">Type II toxin-antitoxin system RelE/ParE family toxin</fullName>
    </submittedName>
</protein>
<evidence type="ECO:0000313" key="1">
    <source>
        <dbReference type="EMBL" id="MBV4359965.1"/>
    </source>
</evidence>
<accession>A0A9E2SG87</accession>
<name>A0A9E2SG87_9BACT</name>
<gene>
    <name evidence="1" type="ORF">KTO63_22560</name>
</gene>
<dbReference type="EMBL" id="JAHSPG010000016">
    <property type="protein sequence ID" value="MBV4359965.1"/>
    <property type="molecule type" value="Genomic_DNA"/>
</dbReference>
<dbReference type="Pfam" id="PF05015">
    <property type="entry name" value="HigB-like_toxin"/>
    <property type="match status" value="1"/>
</dbReference>